<feature type="compositionally biased region" description="Polar residues" evidence="1">
    <location>
        <begin position="1"/>
        <end position="15"/>
    </location>
</feature>
<protein>
    <recommendedName>
        <fullName evidence="2">Retrovirus-related Pol polyprotein from transposon TNT 1-94-like beta-barrel domain-containing protein</fullName>
    </recommendedName>
</protein>
<organism evidence="3 4">
    <name type="scientific">Austropuccinia psidii MF-1</name>
    <dbReference type="NCBI Taxonomy" id="1389203"/>
    <lineage>
        <taxon>Eukaryota</taxon>
        <taxon>Fungi</taxon>
        <taxon>Dikarya</taxon>
        <taxon>Basidiomycota</taxon>
        <taxon>Pucciniomycotina</taxon>
        <taxon>Pucciniomycetes</taxon>
        <taxon>Pucciniales</taxon>
        <taxon>Sphaerophragmiaceae</taxon>
        <taxon>Austropuccinia</taxon>
    </lineage>
</organism>
<dbReference type="Proteomes" id="UP000765509">
    <property type="component" value="Unassembled WGS sequence"/>
</dbReference>
<dbReference type="InterPro" id="IPR054722">
    <property type="entry name" value="PolX-like_BBD"/>
</dbReference>
<proteinExistence type="predicted"/>
<evidence type="ECO:0000313" key="3">
    <source>
        <dbReference type="EMBL" id="MBW0482939.1"/>
    </source>
</evidence>
<feature type="domain" description="Retrovirus-related Pol polyprotein from transposon TNT 1-94-like beta-barrel" evidence="2">
    <location>
        <begin position="127"/>
        <end position="200"/>
    </location>
</feature>
<comment type="caution">
    <text evidence="3">The sequence shown here is derived from an EMBL/GenBank/DDBJ whole genome shotgun (WGS) entry which is preliminary data.</text>
</comment>
<accession>A0A9Q3CD01</accession>
<evidence type="ECO:0000259" key="2">
    <source>
        <dbReference type="Pfam" id="PF22936"/>
    </source>
</evidence>
<evidence type="ECO:0000256" key="1">
    <source>
        <dbReference type="SAM" id="MobiDB-lite"/>
    </source>
</evidence>
<feature type="region of interest" description="Disordered" evidence="1">
    <location>
        <begin position="1"/>
        <end position="36"/>
    </location>
</feature>
<dbReference type="Pfam" id="PF22936">
    <property type="entry name" value="Pol_BBD"/>
    <property type="match status" value="1"/>
</dbReference>
<dbReference type="EMBL" id="AVOT02007000">
    <property type="protein sequence ID" value="MBW0482939.1"/>
    <property type="molecule type" value="Genomic_DNA"/>
</dbReference>
<dbReference type="OrthoDB" id="2928884at2759"/>
<keyword evidence="4" id="KW-1185">Reference proteome</keyword>
<name>A0A9Q3CD01_9BASI</name>
<evidence type="ECO:0000313" key="4">
    <source>
        <dbReference type="Proteomes" id="UP000765509"/>
    </source>
</evidence>
<dbReference type="AlphaFoldDB" id="A0A9Q3CD01"/>
<sequence length="216" mass="24190">MLANVTNNTYFAQPPSSRPPQNKPGPLVSNPGKQTPLDQQSELWEKYHLSPQYPCPHCFEWGNWVQECNCKKASLPAVEDPIIKHPAVVLNKSSVVYHHFLLGIEAEDEDPFFASIQEMQEHELLVLLDSGATHHVLGDITLFSNIKRINITLSVSSAKKHLVKGKGKICLECPSGDITLREALCCFPIPGTVISLGNFLRNDERVLVKKSLFYLF</sequence>
<gene>
    <name evidence="3" type="ORF">O181_022654</name>
</gene>
<reference evidence="3" key="1">
    <citation type="submission" date="2021-03" db="EMBL/GenBank/DDBJ databases">
        <title>Draft genome sequence of rust myrtle Austropuccinia psidii MF-1, a brazilian biotype.</title>
        <authorList>
            <person name="Quecine M.C."/>
            <person name="Pachon D.M.R."/>
            <person name="Bonatelli M.L."/>
            <person name="Correr F.H."/>
            <person name="Franceschini L.M."/>
            <person name="Leite T.F."/>
            <person name="Margarido G.R.A."/>
            <person name="Almeida C.A."/>
            <person name="Ferrarezi J.A."/>
            <person name="Labate C.A."/>
        </authorList>
    </citation>
    <scope>NUCLEOTIDE SEQUENCE</scope>
    <source>
        <strain evidence="3">MF-1</strain>
    </source>
</reference>